<protein>
    <submittedName>
        <fullName evidence="2">Uncharacterized protein</fullName>
    </submittedName>
</protein>
<evidence type="ECO:0000256" key="1">
    <source>
        <dbReference type="SAM" id="MobiDB-lite"/>
    </source>
</evidence>
<feature type="region of interest" description="Disordered" evidence="1">
    <location>
        <begin position="62"/>
        <end position="97"/>
    </location>
</feature>
<name>A0A1M5CEG9_9BACE</name>
<evidence type="ECO:0000313" key="3">
    <source>
        <dbReference type="Proteomes" id="UP000184436"/>
    </source>
</evidence>
<keyword evidence="3" id="KW-1185">Reference proteome</keyword>
<sequence length="97" mass="10619">MAFYIKVTKQVADKLGLIEIRNKTADGNVLLWQADVAKFEGDMVFDRAKAVGGICLTPQEAKAEIDGPENPVDVNTPDEYKSDDVIDGEEVSNECSK</sequence>
<gene>
    <name evidence="2" type="ORF">SAMN05444349_1248</name>
</gene>
<dbReference type="AlphaFoldDB" id="A0A1M5CEG9"/>
<accession>A0A1M5CEG9</accession>
<evidence type="ECO:0000313" key="2">
    <source>
        <dbReference type="EMBL" id="SHF53138.1"/>
    </source>
</evidence>
<proteinExistence type="predicted"/>
<reference evidence="2 3" key="1">
    <citation type="submission" date="2016-11" db="EMBL/GenBank/DDBJ databases">
        <authorList>
            <person name="Jaros S."/>
            <person name="Januszkiewicz K."/>
            <person name="Wedrychowicz H."/>
        </authorList>
    </citation>
    <scope>NUCLEOTIDE SEQUENCE [LARGE SCALE GENOMIC DNA]</scope>
    <source>
        <strain evidence="2 3">DSM 26883</strain>
    </source>
</reference>
<dbReference type="EMBL" id="FQVD01000024">
    <property type="protein sequence ID" value="SHF53138.1"/>
    <property type="molecule type" value="Genomic_DNA"/>
</dbReference>
<organism evidence="2 3">
    <name type="scientific">Bacteroides faecichinchillae</name>
    <dbReference type="NCBI Taxonomy" id="871325"/>
    <lineage>
        <taxon>Bacteria</taxon>
        <taxon>Pseudomonadati</taxon>
        <taxon>Bacteroidota</taxon>
        <taxon>Bacteroidia</taxon>
        <taxon>Bacteroidales</taxon>
        <taxon>Bacteroidaceae</taxon>
        <taxon>Bacteroides</taxon>
    </lineage>
</organism>
<dbReference type="Proteomes" id="UP000184436">
    <property type="component" value="Unassembled WGS sequence"/>
</dbReference>
<feature type="compositionally biased region" description="Acidic residues" evidence="1">
    <location>
        <begin position="85"/>
        <end position="97"/>
    </location>
</feature>
<dbReference type="STRING" id="871325.SAMN05444349_1248"/>
<dbReference type="RefSeq" id="WP_025076476.1">
    <property type="nucleotide sequence ID" value="NZ_FQVD01000024.1"/>
</dbReference>